<sequence>MQEQPAFDVIDQALDHDALMECLNQKKYQLLILDLNLGNHHSMHDIRYILEQFPLMKILVLSMYPEDPYAMQCIHEGASGYVTKTHVQHELIPAVDAVMDNRIYISSRYKETLSYGMELVKKEKPSLSTLSPREFEIYSLIVSGISFKKIASALNISAKTVSAHHAHILQKLSLSSTAQLIHFSLQQTKHP</sequence>
<evidence type="ECO:0000256" key="2">
    <source>
        <dbReference type="ARBA" id="ARBA00023125"/>
    </source>
</evidence>
<accession>A0A1W1CQQ0</accession>
<proteinExistence type="predicted"/>
<dbReference type="PROSITE" id="PS50043">
    <property type="entry name" value="HTH_LUXR_2"/>
    <property type="match status" value="1"/>
</dbReference>
<gene>
    <name evidence="5" type="ORF">MNB_SV-10-1559</name>
</gene>
<dbReference type="PROSITE" id="PS50110">
    <property type="entry name" value="RESPONSE_REGULATORY"/>
    <property type="match status" value="1"/>
</dbReference>
<feature type="domain" description="HTH luxR-type" evidence="3">
    <location>
        <begin position="123"/>
        <end position="188"/>
    </location>
</feature>
<dbReference type="InterPro" id="IPR001789">
    <property type="entry name" value="Sig_transdc_resp-reg_receiver"/>
</dbReference>
<evidence type="ECO:0000259" key="3">
    <source>
        <dbReference type="PROSITE" id="PS50043"/>
    </source>
</evidence>
<dbReference type="SUPFAM" id="SSF52172">
    <property type="entry name" value="CheY-like"/>
    <property type="match status" value="1"/>
</dbReference>
<dbReference type="SUPFAM" id="SSF46894">
    <property type="entry name" value="C-terminal effector domain of the bipartite response regulators"/>
    <property type="match status" value="1"/>
</dbReference>
<dbReference type="PANTHER" id="PTHR43214">
    <property type="entry name" value="TWO-COMPONENT RESPONSE REGULATOR"/>
    <property type="match status" value="1"/>
</dbReference>
<evidence type="ECO:0000256" key="1">
    <source>
        <dbReference type="ARBA" id="ARBA00022553"/>
    </source>
</evidence>
<dbReference type="CDD" id="cd06170">
    <property type="entry name" value="LuxR_C_like"/>
    <property type="match status" value="1"/>
</dbReference>
<keyword evidence="1" id="KW-0597">Phosphoprotein</keyword>
<dbReference type="AlphaFoldDB" id="A0A1W1CQQ0"/>
<protein>
    <submittedName>
        <fullName evidence="5">DNA-binding response regulator, LuxR family</fullName>
    </submittedName>
</protein>
<dbReference type="GO" id="GO:0003677">
    <property type="term" value="F:DNA binding"/>
    <property type="evidence" value="ECO:0007669"/>
    <property type="project" value="UniProtKB-KW"/>
</dbReference>
<organism evidence="5">
    <name type="scientific">hydrothermal vent metagenome</name>
    <dbReference type="NCBI Taxonomy" id="652676"/>
    <lineage>
        <taxon>unclassified sequences</taxon>
        <taxon>metagenomes</taxon>
        <taxon>ecological metagenomes</taxon>
    </lineage>
</organism>
<dbReference type="PANTHER" id="PTHR43214:SF43">
    <property type="entry name" value="TWO-COMPONENT RESPONSE REGULATOR"/>
    <property type="match status" value="1"/>
</dbReference>
<dbReference type="CDD" id="cd17535">
    <property type="entry name" value="REC_NarL-like"/>
    <property type="match status" value="1"/>
</dbReference>
<dbReference type="Pfam" id="PF00196">
    <property type="entry name" value="GerE"/>
    <property type="match status" value="1"/>
</dbReference>
<dbReference type="EMBL" id="FPHL01000049">
    <property type="protein sequence ID" value="SFV68001.1"/>
    <property type="molecule type" value="Genomic_DNA"/>
</dbReference>
<reference evidence="5" key="1">
    <citation type="submission" date="2016-10" db="EMBL/GenBank/DDBJ databases">
        <authorList>
            <person name="de Groot N.N."/>
        </authorList>
    </citation>
    <scope>NUCLEOTIDE SEQUENCE</scope>
</reference>
<dbReference type="Pfam" id="PF00072">
    <property type="entry name" value="Response_reg"/>
    <property type="match status" value="1"/>
</dbReference>
<evidence type="ECO:0000259" key="4">
    <source>
        <dbReference type="PROSITE" id="PS50110"/>
    </source>
</evidence>
<keyword evidence="2 5" id="KW-0238">DNA-binding</keyword>
<dbReference type="GO" id="GO:0006355">
    <property type="term" value="P:regulation of DNA-templated transcription"/>
    <property type="evidence" value="ECO:0007669"/>
    <property type="project" value="InterPro"/>
</dbReference>
<dbReference type="Gene3D" id="3.40.50.2300">
    <property type="match status" value="1"/>
</dbReference>
<dbReference type="InterPro" id="IPR011006">
    <property type="entry name" value="CheY-like_superfamily"/>
</dbReference>
<dbReference type="InterPro" id="IPR016032">
    <property type="entry name" value="Sig_transdc_resp-reg_C-effctor"/>
</dbReference>
<dbReference type="InterPro" id="IPR000792">
    <property type="entry name" value="Tscrpt_reg_LuxR_C"/>
</dbReference>
<evidence type="ECO:0000313" key="5">
    <source>
        <dbReference type="EMBL" id="SFV68001.1"/>
    </source>
</evidence>
<dbReference type="InterPro" id="IPR039420">
    <property type="entry name" value="WalR-like"/>
</dbReference>
<name>A0A1W1CQQ0_9ZZZZ</name>
<dbReference type="SMART" id="SM00421">
    <property type="entry name" value="HTH_LUXR"/>
    <property type="match status" value="1"/>
</dbReference>
<dbReference type="PRINTS" id="PR00038">
    <property type="entry name" value="HTHLUXR"/>
</dbReference>
<dbReference type="GO" id="GO:0000160">
    <property type="term" value="P:phosphorelay signal transduction system"/>
    <property type="evidence" value="ECO:0007669"/>
    <property type="project" value="InterPro"/>
</dbReference>
<feature type="domain" description="Response regulatory" evidence="4">
    <location>
        <begin position="1"/>
        <end position="99"/>
    </location>
</feature>
<dbReference type="InterPro" id="IPR058245">
    <property type="entry name" value="NreC/VraR/RcsB-like_REC"/>
</dbReference>